<dbReference type="SUPFAM" id="SSF46689">
    <property type="entry name" value="Homeodomain-like"/>
    <property type="match status" value="1"/>
</dbReference>
<reference evidence="4 7" key="2">
    <citation type="journal article" date="2019" name="Emerg. Microbes Infect.">
        <title>Comprehensive subspecies identification of 175 nontuberculous mycobacteria species based on 7547 genomic profiles.</title>
        <authorList>
            <person name="Matsumoto Y."/>
            <person name="Kinjo T."/>
            <person name="Motooka D."/>
            <person name="Nabeya D."/>
            <person name="Jung N."/>
            <person name="Uechi K."/>
            <person name="Horii T."/>
            <person name="Iida T."/>
            <person name="Fujita J."/>
            <person name="Nakamura S."/>
        </authorList>
    </citation>
    <scope>NUCLEOTIDE SEQUENCE [LARGE SCALE GENOMIC DNA]</scope>
    <source>
        <strain evidence="4 7">JCM 12405</strain>
    </source>
</reference>
<proteinExistence type="predicted"/>
<feature type="domain" description="HTH tetR-type" evidence="3">
    <location>
        <begin position="6"/>
        <end position="66"/>
    </location>
</feature>
<dbReference type="EMBL" id="LQOS01000043">
    <property type="protein sequence ID" value="ORV37943.1"/>
    <property type="molecule type" value="Genomic_DNA"/>
</dbReference>
<evidence type="ECO:0000313" key="6">
    <source>
        <dbReference type="Proteomes" id="UP000193564"/>
    </source>
</evidence>
<protein>
    <submittedName>
        <fullName evidence="5">TetR family transcriptional regulator</fullName>
    </submittedName>
</protein>
<reference evidence="5 6" key="1">
    <citation type="submission" date="2016-01" db="EMBL/GenBank/DDBJ databases">
        <title>The new phylogeny of the genus Mycobacterium.</title>
        <authorList>
            <person name="Tarcisio F."/>
            <person name="Conor M."/>
            <person name="Antonella G."/>
            <person name="Elisabetta G."/>
            <person name="Giulia F.S."/>
            <person name="Sara T."/>
            <person name="Anna F."/>
            <person name="Clotilde B."/>
            <person name="Roberto B."/>
            <person name="Veronica D.S."/>
            <person name="Fabio R."/>
            <person name="Monica P."/>
            <person name="Olivier J."/>
            <person name="Enrico T."/>
            <person name="Nicola S."/>
        </authorList>
    </citation>
    <scope>NUCLEOTIDE SEQUENCE [LARGE SCALE GENOMIC DNA]</scope>
    <source>
        <strain evidence="5 6">DSM 44339</strain>
    </source>
</reference>
<reference evidence="4" key="3">
    <citation type="submission" date="2020-02" db="EMBL/GenBank/DDBJ databases">
        <authorList>
            <person name="Matsumoto Y."/>
            <person name="Motooka D."/>
            <person name="Nakamura S."/>
        </authorList>
    </citation>
    <scope>NUCLEOTIDE SEQUENCE</scope>
    <source>
        <strain evidence="4">JCM 12405</strain>
    </source>
</reference>
<evidence type="ECO:0000259" key="3">
    <source>
        <dbReference type="PROSITE" id="PS50977"/>
    </source>
</evidence>
<dbReference type="GO" id="GO:0003677">
    <property type="term" value="F:DNA binding"/>
    <property type="evidence" value="ECO:0007669"/>
    <property type="project" value="UniProtKB-UniRule"/>
</dbReference>
<keyword evidence="1 2" id="KW-0238">DNA-binding</keyword>
<sequence length="194" mass="21282">MARFKTQTDEQVLEAALAIVQQSGVGGLTFAALADRSGLASATLVQRFTNKDTLTQRTLLHAWCRLHAMTKELASSTPCTPSGAIAMLVGLSRQYEDIDAYGHGLLLLREDVRDPTLRRHGVEWESELTAALDERFASIPQAPAGIGFALAAYWQGAITWWAFRADQPLMDYLTAKLTEFLEMLLISVHPPAAP</sequence>
<gene>
    <name evidence="5" type="ORF">AWC01_14955</name>
    <name evidence="4" type="ORF">MDOR_04220</name>
</gene>
<name>A0A1X1T100_9MYCO</name>
<dbReference type="EMBL" id="AP022605">
    <property type="protein sequence ID" value="BBZ06253.1"/>
    <property type="molecule type" value="Genomic_DNA"/>
</dbReference>
<feature type="DNA-binding region" description="H-T-H motif" evidence="2">
    <location>
        <begin position="29"/>
        <end position="48"/>
    </location>
</feature>
<dbReference type="STRING" id="126673.AWC01_14955"/>
<dbReference type="InterPro" id="IPR001647">
    <property type="entry name" value="HTH_TetR"/>
</dbReference>
<dbReference type="Pfam" id="PF00440">
    <property type="entry name" value="TetR_N"/>
    <property type="match status" value="1"/>
</dbReference>
<dbReference type="Proteomes" id="UP000193564">
    <property type="component" value="Unassembled WGS sequence"/>
</dbReference>
<dbReference type="Gene3D" id="1.10.357.10">
    <property type="entry name" value="Tetracycline Repressor, domain 2"/>
    <property type="match status" value="1"/>
</dbReference>
<evidence type="ECO:0000313" key="7">
    <source>
        <dbReference type="Proteomes" id="UP000467201"/>
    </source>
</evidence>
<evidence type="ECO:0000313" key="4">
    <source>
        <dbReference type="EMBL" id="BBZ06253.1"/>
    </source>
</evidence>
<accession>A0A1X1T100</accession>
<dbReference type="InterPro" id="IPR009057">
    <property type="entry name" value="Homeodomain-like_sf"/>
</dbReference>
<dbReference type="RefSeq" id="WP_085192139.1">
    <property type="nucleotide sequence ID" value="NZ_AP022605.1"/>
</dbReference>
<evidence type="ECO:0000256" key="1">
    <source>
        <dbReference type="ARBA" id="ARBA00023125"/>
    </source>
</evidence>
<organism evidence="5 6">
    <name type="scientific">Mycolicibacterium doricum</name>
    <dbReference type="NCBI Taxonomy" id="126673"/>
    <lineage>
        <taxon>Bacteria</taxon>
        <taxon>Bacillati</taxon>
        <taxon>Actinomycetota</taxon>
        <taxon>Actinomycetes</taxon>
        <taxon>Mycobacteriales</taxon>
        <taxon>Mycobacteriaceae</taxon>
        <taxon>Mycolicibacterium</taxon>
    </lineage>
</organism>
<dbReference type="OrthoDB" id="4377220at2"/>
<dbReference type="KEGG" id="mdr:MDOR_04220"/>
<dbReference type="AlphaFoldDB" id="A0A1X1T100"/>
<evidence type="ECO:0000313" key="5">
    <source>
        <dbReference type="EMBL" id="ORV37943.1"/>
    </source>
</evidence>
<dbReference type="Proteomes" id="UP000467201">
    <property type="component" value="Chromosome"/>
</dbReference>
<keyword evidence="6" id="KW-1185">Reference proteome</keyword>
<evidence type="ECO:0000256" key="2">
    <source>
        <dbReference type="PROSITE-ProRule" id="PRU00335"/>
    </source>
</evidence>
<dbReference type="PROSITE" id="PS50977">
    <property type="entry name" value="HTH_TETR_2"/>
    <property type="match status" value="1"/>
</dbReference>